<dbReference type="Pfam" id="PF13499">
    <property type="entry name" value="EF-hand_7"/>
    <property type="match status" value="1"/>
</dbReference>
<protein>
    <recommendedName>
        <fullName evidence="2">EF-hand domain-containing protein</fullName>
    </recommendedName>
</protein>
<dbReference type="SUPFAM" id="SSF47473">
    <property type="entry name" value="EF-hand"/>
    <property type="match status" value="1"/>
</dbReference>
<dbReference type="Gene3D" id="1.10.238.10">
    <property type="entry name" value="EF-hand"/>
    <property type="match status" value="1"/>
</dbReference>
<dbReference type="Proteomes" id="UP000254764">
    <property type="component" value="Unassembled WGS sequence"/>
</dbReference>
<evidence type="ECO:0000259" key="2">
    <source>
        <dbReference type="PROSITE" id="PS50222"/>
    </source>
</evidence>
<dbReference type="InterPro" id="IPR011992">
    <property type="entry name" value="EF-hand-dom_pair"/>
</dbReference>
<reference evidence="4" key="1">
    <citation type="submission" date="2018-07" db="EMBL/GenBank/DDBJ databases">
        <authorList>
            <person name="Peiro R."/>
            <person name="Begona"/>
            <person name="Cbmso G."/>
            <person name="Lopez M."/>
            <person name="Gonzalez S."/>
        </authorList>
    </citation>
    <scope>NUCLEOTIDE SEQUENCE [LARGE SCALE GENOMIC DNA]</scope>
</reference>
<evidence type="ECO:0000256" key="1">
    <source>
        <dbReference type="SAM" id="MobiDB-lite"/>
    </source>
</evidence>
<feature type="domain" description="EF-hand" evidence="2">
    <location>
        <begin position="121"/>
        <end position="153"/>
    </location>
</feature>
<dbReference type="EMBL" id="UEYP01000006">
    <property type="protein sequence ID" value="SSC68116.1"/>
    <property type="molecule type" value="Genomic_DNA"/>
</dbReference>
<dbReference type="OrthoDB" id="8401938at2"/>
<name>A0A376AJW3_9HYPH</name>
<accession>A0A376AJW3</accession>
<feature type="region of interest" description="Disordered" evidence="1">
    <location>
        <begin position="149"/>
        <end position="171"/>
    </location>
</feature>
<dbReference type="STRING" id="1336235.GCA_000518785_01329"/>
<feature type="region of interest" description="Disordered" evidence="1">
    <location>
        <begin position="32"/>
        <end position="62"/>
    </location>
</feature>
<feature type="domain" description="EF-hand" evidence="2">
    <location>
        <begin position="85"/>
        <end position="120"/>
    </location>
</feature>
<dbReference type="CDD" id="cd00051">
    <property type="entry name" value="EFh"/>
    <property type="match status" value="1"/>
</dbReference>
<dbReference type="PROSITE" id="PS00018">
    <property type="entry name" value="EF_HAND_1"/>
    <property type="match status" value="2"/>
</dbReference>
<dbReference type="Pfam" id="PF13202">
    <property type="entry name" value="EF-hand_5"/>
    <property type="match status" value="1"/>
</dbReference>
<dbReference type="InterPro" id="IPR018247">
    <property type="entry name" value="EF_Hand_1_Ca_BS"/>
</dbReference>
<organism evidence="3 4">
    <name type="scientific">Ciceribacter selenitireducens ATCC BAA-1503</name>
    <dbReference type="NCBI Taxonomy" id="1336235"/>
    <lineage>
        <taxon>Bacteria</taxon>
        <taxon>Pseudomonadati</taxon>
        <taxon>Pseudomonadota</taxon>
        <taxon>Alphaproteobacteria</taxon>
        <taxon>Hyphomicrobiales</taxon>
        <taxon>Rhizobiaceae</taxon>
        <taxon>Ciceribacter</taxon>
    </lineage>
</organism>
<evidence type="ECO:0000313" key="4">
    <source>
        <dbReference type="Proteomes" id="UP000254764"/>
    </source>
</evidence>
<keyword evidence="4" id="KW-1185">Reference proteome</keyword>
<dbReference type="InterPro" id="IPR002048">
    <property type="entry name" value="EF_hand_dom"/>
</dbReference>
<gene>
    <name evidence="3" type="ORF">RHIZ70_3824</name>
</gene>
<proteinExistence type="predicted"/>
<feature type="compositionally biased region" description="Polar residues" evidence="1">
    <location>
        <begin position="43"/>
        <end position="62"/>
    </location>
</feature>
<sequence length="209" mass="21685">MTSISSSLSGNSLYSTSLSSLDTNGDGIVSAEELAAAEKASGRQRTQDPTVENENAASGVSSQVAGGVMAMLLASSGGQADAQADDRQSAADLFAHIDADGDGKVTEAEFISARPEDMSEDDAMALFAKLDGEGTGSLTQDQFVTAMEKLRPEGPPPPPPVDDQSAEDDDTVSLFDVLEEMKQVIAAYSAFTEQQESEAGAPSDIKLTI</sequence>
<dbReference type="SMART" id="SM00054">
    <property type="entry name" value="EFh"/>
    <property type="match status" value="3"/>
</dbReference>
<evidence type="ECO:0000313" key="3">
    <source>
        <dbReference type="EMBL" id="SSC68116.1"/>
    </source>
</evidence>
<dbReference type="GO" id="GO:0005509">
    <property type="term" value="F:calcium ion binding"/>
    <property type="evidence" value="ECO:0007669"/>
    <property type="project" value="InterPro"/>
</dbReference>
<dbReference type="AlphaFoldDB" id="A0A376AJW3"/>
<dbReference type="RefSeq" id="WP_115670853.1">
    <property type="nucleotide sequence ID" value="NZ_UEYP01000006.1"/>
</dbReference>
<dbReference type="PROSITE" id="PS50222">
    <property type="entry name" value="EF_HAND_2"/>
    <property type="match status" value="2"/>
</dbReference>